<sequence length="83" mass="9712">MGKLRKSSSVFSQGKYRCLVHDKGMYVFERFNDEMRLIIAVNISSNTVTLNLKENMMEYGKKETSSSFNIKSNEYLILRTINY</sequence>
<dbReference type="Pfam" id="PF22026">
    <property type="entry name" value="Alpha-amylase_C_2"/>
    <property type="match status" value="1"/>
</dbReference>
<dbReference type="AlphaFoldDB" id="A0A645D587"/>
<dbReference type="InterPro" id="IPR054174">
    <property type="entry name" value="Alpha-amylase-like_C"/>
</dbReference>
<accession>A0A645D587</accession>
<evidence type="ECO:0000313" key="2">
    <source>
        <dbReference type="EMBL" id="MPM84385.1"/>
    </source>
</evidence>
<reference evidence="2" key="1">
    <citation type="submission" date="2019-08" db="EMBL/GenBank/DDBJ databases">
        <authorList>
            <person name="Kucharzyk K."/>
            <person name="Murdoch R.W."/>
            <person name="Higgins S."/>
            <person name="Loffler F."/>
        </authorList>
    </citation>
    <scope>NUCLEOTIDE SEQUENCE</scope>
</reference>
<dbReference type="Gene3D" id="2.60.40.1180">
    <property type="entry name" value="Golgi alpha-mannosidase II"/>
    <property type="match status" value="1"/>
</dbReference>
<name>A0A645D587_9ZZZZ</name>
<protein>
    <recommendedName>
        <fullName evidence="1">Alpha-amylase-like C-terminal domain-containing protein</fullName>
    </recommendedName>
</protein>
<dbReference type="SUPFAM" id="SSF51011">
    <property type="entry name" value="Glycosyl hydrolase domain"/>
    <property type="match status" value="1"/>
</dbReference>
<evidence type="ECO:0000259" key="1">
    <source>
        <dbReference type="Pfam" id="PF22026"/>
    </source>
</evidence>
<comment type="caution">
    <text evidence="2">The sequence shown here is derived from an EMBL/GenBank/DDBJ whole genome shotgun (WGS) entry which is preliminary data.</text>
</comment>
<organism evidence="2">
    <name type="scientific">bioreactor metagenome</name>
    <dbReference type="NCBI Taxonomy" id="1076179"/>
    <lineage>
        <taxon>unclassified sequences</taxon>
        <taxon>metagenomes</taxon>
        <taxon>ecological metagenomes</taxon>
    </lineage>
</organism>
<feature type="domain" description="Alpha-amylase-like C-terminal" evidence="1">
    <location>
        <begin position="14"/>
        <end position="64"/>
    </location>
</feature>
<proteinExistence type="predicted"/>
<dbReference type="InterPro" id="IPR013780">
    <property type="entry name" value="Glyco_hydro_b"/>
</dbReference>
<gene>
    <name evidence="2" type="ORF">SDC9_131456</name>
</gene>
<dbReference type="EMBL" id="VSSQ01032949">
    <property type="protein sequence ID" value="MPM84385.1"/>
    <property type="molecule type" value="Genomic_DNA"/>
</dbReference>